<comment type="caution">
    <text evidence="2">The sequence shown here is derived from an EMBL/GenBank/DDBJ whole genome shotgun (WGS) entry which is preliminary data.</text>
</comment>
<protein>
    <submittedName>
        <fullName evidence="2">YceI family protein</fullName>
    </submittedName>
</protein>
<dbReference type="InterPro" id="IPR007372">
    <property type="entry name" value="Lipid/polyisoprenoid-bd_YceI"/>
</dbReference>
<name>A0ABS3EVJ8_9FLAO</name>
<evidence type="ECO:0000313" key="2">
    <source>
        <dbReference type="EMBL" id="MBO0330238.1"/>
    </source>
</evidence>
<dbReference type="Proteomes" id="UP000664163">
    <property type="component" value="Unassembled WGS sequence"/>
</dbReference>
<keyword evidence="3" id="KW-1185">Reference proteome</keyword>
<gene>
    <name evidence="2" type="ORF">J0X13_06735</name>
</gene>
<evidence type="ECO:0000313" key="3">
    <source>
        <dbReference type="Proteomes" id="UP000664163"/>
    </source>
</evidence>
<dbReference type="Gene3D" id="2.40.128.110">
    <property type="entry name" value="Lipid/polyisoprenoid-binding, YceI-like"/>
    <property type="match status" value="1"/>
</dbReference>
<feature type="domain" description="Lipid/polyisoprenoid-binding YceI-like" evidence="1">
    <location>
        <begin position="81"/>
        <end position="195"/>
    </location>
</feature>
<sequence length="199" mass="22473">MLSTNPHITKIVLGITVLLIGFGFTDPERETKVRVAPESEVVISGTTNVNEFTCKYNLEELELPIRLTYDNKAEQIQFRNAQLKLANDCFDCGGKAINKDFRELLQTEEHPQVELKLLYVDPPQPDNQEIGVGMEIKIAGVTRNYQTTLYCEQQGNICVDGTIPLKLTDFGLEPPRKVMGMIKVHDEIKVRVALQLNEI</sequence>
<dbReference type="RefSeq" id="WP_207070647.1">
    <property type="nucleotide sequence ID" value="NZ_JAFLND010000001.1"/>
</dbReference>
<dbReference type="InterPro" id="IPR036761">
    <property type="entry name" value="TTHA0802/YceI-like_sf"/>
</dbReference>
<accession>A0ABS3EVJ8</accession>
<dbReference type="SUPFAM" id="SSF101874">
    <property type="entry name" value="YceI-like"/>
    <property type="match status" value="1"/>
</dbReference>
<proteinExistence type="predicted"/>
<dbReference type="EMBL" id="JAFLND010000001">
    <property type="protein sequence ID" value="MBO0330238.1"/>
    <property type="molecule type" value="Genomic_DNA"/>
</dbReference>
<evidence type="ECO:0000259" key="1">
    <source>
        <dbReference type="Pfam" id="PF04264"/>
    </source>
</evidence>
<reference evidence="2 3" key="1">
    <citation type="submission" date="2021-03" db="EMBL/GenBank/DDBJ databases">
        <title>Muricauda sp. CAU 1631 isolated from Incheon.</title>
        <authorList>
            <person name="Kim W."/>
        </authorList>
    </citation>
    <scope>NUCLEOTIDE SEQUENCE [LARGE SCALE GENOMIC DNA]</scope>
    <source>
        <strain evidence="2 3">CAU 1631</strain>
    </source>
</reference>
<organism evidence="2 3">
    <name type="scientific">[Muricauda] lutisoli</name>
    <dbReference type="NCBI Taxonomy" id="2816035"/>
    <lineage>
        <taxon>Bacteria</taxon>
        <taxon>Pseudomonadati</taxon>
        <taxon>Bacteroidota</taxon>
        <taxon>Flavobacteriia</taxon>
        <taxon>Flavobacteriales</taxon>
        <taxon>Flavobacteriaceae</taxon>
        <taxon>Allomuricauda</taxon>
    </lineage>
</organism>
<dbReference type="Pfam" id="PF04264">
    <property type="entry name" value="YceI"/>
    <property type="match status" value="1"/>
</dbReference>